<reference evidence="1 2" key="1">
    <citation type="submission" date="2019-01" db="EMBL/GenBank/DDBJ databases">
        <title>Insights into ecological role of a new deltaproteobacterial order Candidatus Sinidesulfobacterales (Sva0485) by metagenomics and metatranscriptomics.</title>
        <authorList>
            <person name="Tan S."/>
            <person name="Liu J."/>
            <person name="Fang Y."/>
            <person name="Hedlund B."/>
            <person name="Lian Z.-H."/>
            <person name="Huang L.-Y."/>
            <person name="Li J.-T."/>
            <person name="Huang L.-N."/>
            <person name="Li W.-J."/>
            <person name="Jiang H.-C."/>
            <person name="Dong H.-L."/>
            <person name="Shu W.-S."/>
        </authorList>
    </citation>
    <scope>NUCLEOTIDE SEQUENCE [LARGE SCALE GENOMIC DNA]</scope>
    <source>
        <strain evidence="1">AP4</strain>
    </source>
</reference>
<dbReference type="AlphaFoldDB" id="A0A520XFA0"/>
<gene>
    <name evidence="1" type="ORF">EVJ48_02775</name>
</gene>
<evidence type="ECO:0008006" key="3">
    <source>
        <dbReference type="Google" id="ProtNLM"/>
    </source>
</evidence>
<protein>
    <recommendedName>
        <fullName evidence="3">HAD family hydrolase</fullName>
    </recommendedName>
</protein>
<dbReference type="Proteomes" id="UP000322454">
    <property type="component" value="Unassembled WGS sequence"/>
</dbReference>
<evidence type="ECO:0000313" key="2">
    <source>
        <dbReference type="Proteomes" id="UP000322454"/>
    </source>
</evidence>
<dbReference type="EMBL" id="SHMQ01000005">
    <property type="protein sequence ID" value="RZV39862.1"/>
    <property type="molecule type" value="Genomic_DNA"/>
</dbReference>
<evidence type="ECO:0000313" key="1">
    <source>
        <dbReference type="EMBL" id="RZV39862.1"/>
    </source>
</evidence>
<accession>A0A520XFA0</accession>
<organism evidence="1 2">
    <name type="scientific">Candidatus Acidulodesulfobacterium acidiphilum</name>
    <dbReference type="NCBI Taxonomy" id="2597224"/>
    <lineage>
        <taxon>Bacteria</taxon>
        <taxon>Deltaproteobacteria</taxon>
        <taxon>Candidatus Acidulodesulfobacterales</taxon>
        <taxon>Candidatus Acidulodesulfobacterium</taxon>
    </lineage>
</organism>
<proteinExistence type="predicted"/>
<name>A0A520XFA0_9DELT</name>
<comment type="caution">
    <text evidence="1">The sequence shown here is derived from an EMBL/GenBank/DDBJ whole genome shotgun (WGS) entry which is preliminary data.</text>
</comment>
<sequence>MAKTGEFHGVNHPKTALDLDGVIFDYEKTFRKKAAELGLNISIKRPEIYNMAERYEITAEQVSLINARIDFSDMEVFDEVINLKHHIKDIKCFITASPKEALHLRKLNVSTVFGKDIPVYHADTKEKHRIISELGIRYFIDDYNLAIHHIELNCPECNAYWLNRGYGDFSLPEPENKINSLTEFFKNIKKIS</sequence>